<dbReference type="RefSeq" id="WP_107988508.1">
    <property type="nucleotide sequence ID" value="NZ_QAYG01000001.1"/>
</dbReference>
<evidence type="ECO:0000256" key="2">
    <source>
        <dbReference type="ARBA" id="ARBA00023315"/>
    </source>
</evidence>
<dbReference type="GO" id="GO:0016747">
    <property type="term" value="F:acyltransferase activity, transferring groups other than amino-acyl groups"/>
    <property type="evidence" value="ECO:0007669"/>
    <property type="project" value="InterPro"/>
</dbReference>
<dbReference type="Pfam" id="PF00583">
    <property type="entry name" value="Acetyltransf_1"/>
    <property type="match status" value="1"/>
</dbReference>
<dbReference type="Proteomes" id="UP000244081">
    <property type="component" value="Unassembled WGS sequence"/>
</dbReference>
<evidence type="ECO:0000313" key="6">
    <source>
        <dbReference type="Proteomes" id="UP000244081"/>
    </source>
</evidence>
<comment type="caution">
    <text evidence="5">The sequence shown here is derived from an EMBL/GenBank/DDBJ whole genome shotgun (WGS) entry which is preliminary data.</text>
</comment>
<dbReference type="CDD" id="cd04301">
    <property type="entry name" value="NAT_SF"/>
    <property type="match status" value="1"/>
</dbReference>
<feature type="region of interest" description="Disordered" evidence="3">
    <location>
        <begin position="163"/>
        <end position="186"/>
    </location>
</feature>
<gene>
    <name evidence="5" type="ORF">C8N35_1011069</name>
</gene>
<accession>A0A2T5VGZ0</accession>
<dbReference type="PROSITE" id="PS51186">
    <property type="entry name" value="GNAT"/>
    <property type="match status" value="1"/>
</dbReference>
<reference evidence="5 6" key="1">
    <citation type="submission" date="2018-04" db="EMBL/GenBank/DDBJ databases">
        <title>Genomic Encyclopedia of Archaeal and Bacterial Type Strains, Phase II (KMG-II): from individual species to whole genera.</title>
        <authorList>
            <person name="Goeker M."/>
        </authorList>
    </citation>
    <scope>NUCLEOTIDE SEQUENCE [LARGE SCALE GENOMIC DNA]</scope>
    <source>
        <strain evidence="5 6">DSM 23382</strain>
    </source>
</reference>
<keyword evidence="6" id="KW-1185">Reference proteome</keyword>
<evidence type="ECO:0000259" key="4">
    <source>
        <dbReference type="PROSITE" id="PS51186"/>
    </source>
</evidence>
<dbReference type="InterPro" id="IPR050680">
    <property type="entry name" value="YpeA/RimI_acetyltransf"/>
</dbReference>
<sequence>MIGGWFSSLPPRIDEAGREDFAELAELHSLSFSREWSEEEIAALMAGDGVFALVTRRGAPTASRRPIGFVLVRAVADEAEILTIAVHPRWRGRGHGKRLMEAAMRRLYGDRVLNVFLEVDAGNASARGLYDRLGFKVVGERKGYYHDGDGGPSTALVMRYTMTPPARPKKQAVPPSAPGGKTRRSD</sequence>
<proteinExistence type="predicted"/>
<organism evidence="5 6">
    <name type="scientific">Breoghania corrubedonensis</name>
    <dbReference type="NCBI Taxonomy" id="665038"/>
    <lineage>
        <taxon>Bacteria</taxon>
        <taxon>Pseudomonadati</taxon>
        <taxon>Pseudomonadota</taxon>
        <taxon>Alphaproteobacteria</taxon>
        <taxon>Hyphomicrobiales</taxon>
        <taxon>Stappiaceae</taxon>
        <taxon>Breoghania</taxon>
    </lineage>
</organism>
<keyword evidence="1 5" id="KW-0808">Transferase</keyword>
<dbReference type="PANTHER" id="PTHR43420:SF44">
    <property type="entry name" value="ACETYLTRANSFERASE YPEA"/>
    <property type="match status" value="1"/>
</dbReference>
<dbReference type="InterPro" id="IPR000182">
    <property type="entry name" value="GNAT_dom"/>
</dbReference>
<dbReference type="InterPro" id="IPR016181">
    <property type="entry name" value="Acyl_CoA_acyltransferase"/>
</dbReference>
<dbReference type="SUPFAM" id="SSF55729">
    <property type="entry name" value="Acyl-CoA N-acyltransferases (Nat)"/>
    <property type="match status" value="1"/>
</dbReference>
<dbReference type="EMBL" id="QAYG01000001">
    <property type="protein sequence ID" value="PTW63020.1"/>
    <property type="molecule type" value="Genomic_DNA"/>
</dbReference>
<evidence type="ECO:0000313" key="5">
    <source>
        <dbReference type="EMBL" id="PTW63020.1"/>
    </source>
</evidence>
<dbReference type="OrthoDB" id="9804026at2"/>
<evidence type="ECO:0000256" key="3">
    <source>
        <dbReference type="SAM" id="MobiDB-lite"/>
    </source>
</evidence>
<protein>
    <submittedName>
        <fullName evidence="5">Ribosomal-protein-alanine N-acetyltransferase</fullName>
    </submittedName>
</protein>
<dbReference type="PANTHER" id="PTHR43420">
    <property type="entry name" value="ACETYLTRANSFERASE"/>
    <property type="match status" value="1"/>
</dbReference>
<feature type="domain" description="N-acetyltransferase" evidence="4">
    <location>
        <begin position="11"/>
        <end position="163"/>
    </location>
</feature>
<evidence type="ECO:0000256" key="1">
    <source>
        <dbReference type="ARBA" id="ARBA00022679"/>
    </source>
</evidence>
<dbReference type="AlphaFoldDB" id="A0A2T5VGZ0"/>
<dbReference type="Gene3D" id="3.40.630.30">
    <property type="match status" value="1"/>
</dbReference>
<keyword evidence="2" id="KW-0012">Acyltransferase</keyword>
<name>A0A2T5VGZ0_9HYPH</name>